<dbReference type="PROSITE" id="PS50176">
    <property type="entry name" value="ARM_REPEAT"/>
    <property type="match status" value="1"/>
</dbReference>
<dbReference type="InterPro" id="IPR011989">
    <property type="entry name" value="ARM-like"/>
</dbReference>
<feature type="repeat" description="ARM" evidence="1">
    <location>
        <begin position="34"/>
        <end position="62"/>
    </location>
</feature>
<dbReference type="EMBL" id="HBGE01048763">
    <property type="protein sequence ID" value="CAD9146145.1"/>
    <property type="molecule type" value="Transcribed_RNA"/>
</dbReference>
<evidence type="ECO:0000256" key="1">
    <source>
        <dbReference type="PROSITE-ProRule" id="PRU00259"/>
    </source>
</evidence>
<dbReference type="InterPro" id="IPR000225">
    <property type="entry name" value="Armadillo"/>
</dbReference>
<reference evidence="2" key="1">
    <citation type="submission" date="2021-01" db="EMBL/GenBank/DDBJ databases">
        <authorList>
            <person name="Corre E."/>
            <person name="Pelletier E."/>
            <person name="Niang G."/>
            <person name="Scheremetjew M."/>
            <person name="Finn R."/>
            <person name="Kale V."/>
            <person name="Holt S."/>
            <person name="Cochrane G."/>
            <person name="Meng A."/>
            <person name="Brown T."/>
            <person name="Cohen L."/>
        </authorList>
    </citation>
    <scope>NUCLEOTIDE SEQUENCE</scope>
    <source>
        <strain evidence="2">OF101</strain>
    </source>
</reference>
<accession>A0A7S1W311</accession>
<proteinExistence type="predicted"/>
<dbReference type="InterPro" id="IPR016024">
    <property type="entry name" value="ARM-type_fold"/>
</dbReference>
<evidence type="ECO:0008006" key="3">
    <source>
        <dbReference type="Google" id="ProtNLM"/>
    </source>
</evidence>
<dbReference type="Gene3D" id="1.25.10.10">
    <property type="entry name" value="Leucine-rich Repeat Variant"/>
    <property type="match status" value="1"/>
</dbReference>
<name>A0A7S1W311_ALECA</name>
<dbReference type="AlphaFoldDB" id="A0A7S1W311"/>
<dbReference type="Pfam" id="PF13646">
    <property type="entry name" value="HEAT_2"/>
    <property type="match status" value="2"/>
</dbReference>
<protein>
    <recommendedName>
        <fullName evidence="3">HEAT repeat domain-containing protein</fullName>
    </recommendedName>
</protein>
<evidence type="ECO:0000313" key="2">
    <source>
        <dbReference type="EMBL" id="CAD9146145.1"/>
    </source>
</evidence>
<gene>
    <name evidence="2" type="ORF">ACAT0790_LOCUS29433</name>
</gene>
<sequence>MWQSARAQLTSPSAGVRKNGVNIVGEMADKGDAEAVAALVRLLSDSDDEVRRCAVSAINKVALCGDDATTRALAESARDKSPEVRAIAIVSAAARCVKGDKDILGVAKAALRDANAAVRKAACEALGKVALLGDKEMALALLSVCKDEAEDPHVRLEATLAGSLIMDMPEKKEYTGPDRPCLPGE</sequence>
<dbReference type="SUPFAM" id="SSF48371">
    <property type="entry name" value="ARM repeat"/>
    <property type="match status" value="1"/>
</dbReference>
<organism evidence="2">
    <name type="scientific">Alexandrium catenella</name>
    <name type="common">Red tide dinoflagellate</name>
    <name type="synonym">Gonyaulax catenella</name>
    <dbReference type="NCBI Taxonomy" id="2925"/>
    <lineage>
        <taxon>Eukaryota</taxon>
        <taxon>Sar</taxon>
        <taxon>Alveolata</taxon>
        <taxon>Dinophyceae</taxon>
        <taxon>Gonyaulacales</taxon>
        <taxon>Pyrocystaceae</taxon>
        <taxon>Alexandrium</taxon>
    </lineage>
</organism>